<evidence type="ECO:0000256" key="3">
    <source>
        <dbReference type="ARBA" id="ARBA00007469"/>
    </source>
</evidence>
<dbReference type="CDD" id="cd01061">
    <property type="entry name" value="RNase_T2_euk"/>
    <property type="match status" value="1"/>
</dbReference>
<dbReference type="PROSITE" id="PS00531">
    <property type="entry name" value="RNASE_T2_2"/>
    <property type="match status" value="1"/>
</dbReference>
<dbReference type="AlphaFoldDB" id="A0A0C3MGQ0"/>
<dbReference type="PANTHER" id="PTHR11240:SF22">
    <property type="entry name" value="RIBONUCLEASE T2"/>
    <property type="match status" value="1"/>
</dbReference>
<keyword evidence="20" id="KW-1185">Reference proteome</keyword>
<evidence type="ECO:0000313" key="19">
    <source>
        <dbReference type="EMBL" id="KIO32857.1"/>
    </source>
</evidence>
<evidence type="ECO:0000256" key="4">
    <source>
        <dbReference type="ARBA" id="ARBA00012571"/>
    </source>
</evidence>
<evidence type="ECO:0000256" key="12">
    <source>
        <dbReference type="ARBA" id="ARBA00023239"/>
    </source>
</evidence>
<dbReference type="EC" id="4.6.1.19" evidence="4"/>
<protein>
    <recommendedName>
        <fullName evidence="14">Ribonuclease T2-like</fullName>
        <ecNumber evidence="4">4.6.1.19</ecNumber>
    </recommendedName>
</protein>
<dbReference type="GO" id="GO:0016787">
    <property type="term" value="F:hydrolase activity"/>
    <property type="evidence" value="ECO:0007669"/>
    <property type="project" value="UniProtKB-KW"/>
</dbReference>
<evidence type="ECO:0000256" key="14">
    <source>
        <dbReference type="ARBA" id="ARBA00071169"/>
    </source>
</evidence>
<feature type="active site" evidence="15">
    <location>
        <position position="96"/>
    </location>
</feature>
<evidence type="ECO:0000256" key="1">
    <source>
        <dbReference type="ARBA" id="ARBA00004410"/>
    </source>
</evidence>
<reference evidence="20" key="2">
    <citation type="submission" date="2015-01" db="EMBL/GenBank/DDBJ databases">
        <title>Evolutionary Origins and Diversification of the Mycorrhizal Mutualists.</title>
        <authorList>
            <consortium name="DOE Joint Genome Institute"/>
            <consortium name="Mycorrhizal Genomics Consortium"/>
            <person name="Kohler A."/>
            <person name="Kuo A."/>
            <person name="Nagy L.G."/>
            <person name="Floudas D."/>
            <person name="Copeland A."/>
            <person name="Barry K.W."/>
            <person name="Cichocki N."/>
            <person name="Veneault-Fourrey C."/>
            <person name="LaButti K."/>
            <person name="Lindquist E.A."/>
            <person name="Lipzen A."/>
            <person name="Lundell T."/>
            <person name="Morin E."/>
            <person name="Murat C."/>
            <person name="Riley R."/>
            <person name="Ohm R."/>
            <person name="Sun H."/>
            <person name="Tunlid A."/>
            <person name="Henrissat B."/>
            <person name="Grigoriev I.V."/>
            <person name="Hibbett D.S."/>
            <person name="Martin F."/>
        </authorList>
    </citation>
    <scope>NUCLEOTIDE SEQUENCE [LARGE SCALE GENOMIC DNA]</scope>
    <source>
        <strain evidence="20">MUT 4182</strain>
    </source>
</reference>
<evidence type="ECO:0000256" key="16">
    <source>
        <dbReference type="RuleBase" id="RU004328"/>
    </source>
</evidence>
<feature type="domain" description="RNase T2-like C-terminal" evidence="18">
    <location>
        <begin position="319"/>
        <end position="429"/>
    </location>
</feature>
<dbReference type="PANTHER" id="PTHR11240">
    <property type="entry name" value="RIBONUCLEASE T2"/>
    <property type="match status" value="1"/>
</dbReference>
<comment type="subcellular location">
    <subcellularLocation>
        <location evidence="2">Cytoplasm</location>
    </subcellularLocation>
    <subcellularLocation>
        <location evidence="1">Vacuole lumen</location>
    </subcellularLocation>
</comment>
<dbReference type="InterPro" id="IPR018188">
    <property type="entry name" value="RNase_T2_His_AS_1"/>
</dbReference>
<dbReference type="OrthoDB" id="435754at2759"/>
<evidence type="ECO:0000256" key="7">
    <source>
        <dbReference type="ARBA" id="ARBA00022722"/>
    </source>
</evidence>
<dbReference type="Pfam" id="PF25488">
    <property type="entry name" value="RNaseT2L_C"/>
    <property type="match status" value="1"/>
</dbReference>
<dbReference type="Gene3D" id="3.90.730.10">
    <property type="entry name" value="Ribonuclease T2-like"/>
    <property type="match status" value="1"/>
</dbReference>
<evidence type="ECO:0000256" key="11">
    <source>
        <dbReference type="ARBA" id="ARBA00023180"/>
    </source>
</evidence>
<dbReference type="InterPro" id="IPR033697">
    <property type="entry name" value="Ribonuclease_T2_eukaryotic"/>
</dbReference>
<dbReference type="InterPro" id="IPR036430">
    <property type="entry name" value="RNase_T2-like_sf"/>
</dbReference>
<reference evidence="19 20" key="1">
    <citation type="submission" date="2014-04" db="EMBL/GenBank/DDBJ databases">
        <authorList>
            <consortium name="DOE Joint Genome Institute"/>
            <person name="Kuo A."/>
            <person name="Girlanda M."/>
            <person name="Perotto S."/>
            <person name="Kohler A."/>
            <person name="Nagy L.G."/>
            <person name="Floudas D."/>
            <person name="Copeland A."/>
            <person name="Barry K.W."/>
            <person name="Cichocki N."/>
            <person name="Veneault-Fourrey C."/>
            <person name="LaButti K."/>
            <person name="Lindquist E.A."/>
            <person name="Lipzen A."/>
            <person name="Lundell T."/>
            <person name="Morin E."/>
            <person name="Murat C."/>
            <person name="Sun H."/>
            <person name="Tunlid A."/>
            <person name="Henrissat B."/>
            <person name="Grigoriev I.V."/>
            <person name="Hibbett D.S."/>
            <person name="Martin F."/>
            <person name="Nordberg H.P."/>
            <person name="Cantor M.N."/>
            <person name="Hua S.X."/>
        </authorList>
    </citation>
    <scope>NUCLEOTIDE SEQUENCE [LARGE SCALE GENOMIC DNA]</scope>
    <source>
        <strain evidence="19 20">MUT 4182</strain>
    </source>
</reference>
<dbReference type="GO" id="GO:0006401">
    <property type="term" value="P:RNA catabolic process"/>
    <property type="evidence" value="ECO:0007669"/>
    <property type="project" value="UniProtKB-ARBA"/>
</dbReference>
<evidence type="ECO:0000313" key="20">
    <source>
        <dbReference type="Proteomes" id="UP000054248"/>
    </source>
</evidence>
<evidence type="ECO:0000256" key="5">
    <source>
        <dbReference type="ARBA" id="ARBA00022490"/>
    </source>
</evidence>
<evidence type="ECO:0000256" key="17">
    <source>
        <dbReference type="SAM" id="SignalP"/>
    </source>
</evidence>
<keyword evidence="5" id="KW-0963">Cytoplasm</keyword>
<comment type="function">
    <text evidence="13">Rnase which modulates cell survival under stress conditions. Released from the vacuole to the cytoplasm during stress to promote tRNA and rRNA cleavage and to activate separately a downstream pathway that promotes cell death. Involved in cell size, vacuolar morphology and growth at high temperatures and high salt concentration.</text>
</comment>
<keyword evidence="8 17" id="KW-0732">Signal</keyword>
<keyword evidence="6" id="KW-0926">Vacuole</keyword>
<evidence type="ECO:0000256" key="13">
    <source>
        <dbReference type="ARBA" id="ARBA00025494"/>
    </source>
</evidence>
<evidence type="ECO:0000256" key="8">
    <source>
        <dbReference type="ARBA" id="ARBA00022729"/>
    </source>
</evidence>
<evidence type="ECO:0000256" key="6">
    <source>
        <dbReference type="ARBA" id="ARBA00022554"/>
    </source>
</evidence>
<evidence type="ECO:0000256" key="2">
    <source>
        <dbReference type="ARBA" id="ARBA00004496"/>
    </source>
</evidence>
<sequence length="445" mass="47920">MSAAVLLYAIGMEAFASASPLIELGARQLFNPSFATGCSTPQAQLSCHNTTVQENTCCFESPGVNYLCFVINGLIMQVQLWDTYPRTGADDEWTVHGLWPDNCDGTWSQFCDPSREYPSVAQVLKDNNREDLLGWMTKHWLDQNGDNESFWEHEWNKHGTCMSTLEAKCMPKGSKNGTDAVAYFQTAMNLHRSVPTYKILAAAGIYPSANKSYTYDELTSAVKKEMGYIPAFDCNKNIIFEISYYYNLRGSVVDGRFQHIDAFTGGSCPKTGPLWYLPKGVAAPAGQSTSAFPSSTVTSTATVTATVSTTSPTTSGIPTSAKYILDAVINGTAAGCLLSKGTWAATGPGITCAKFSFASSDNIHYTMTSSKGLCAVDEDGGLSCDVNVQNPSSFKLTFINGSNELTYQGLTTFSSGAVPQGDAQETVKLGCGPLNSEFALVLRTP</sequence>
<dbReference type="GO" id="GO:0003723">
    <property type="term" value="F:RNA binding"/>
    <property type="evidence" value="ECO:0007669"/>
    <property type="project" value="InterPro"/>
</dbReference>
<keyword evidence="12" id="KW-0456">Lyase</keyword>
<keyword evidence="11" id="KW-0325">Glycoprotein</keyword>
<dbReference type="HOGENOM" id="CLU_037966_0_1_1"/>
<dbReference type="EMBL" id="KN822952">
    <property type="protein sequence ID" value="KIO32857.1"/>
    <property type="molecule type" value="Genomic_DNA"/>
</dbReference>
<gene>
    <name evidence="19" type="ORF">M407DRAFT_18320</name>
</gene>
<dbReference type="PROSITE" id="PS00530">
    <property type="entry name" value="RNASE_T2_1"/>
    <property type="match status" value="1"/>
</dbReference>
<organism evidence="19 20">
    <name type="scientific">Tulasnella calospora MUT 4182</name>
    <dbReference type="NCBI Taxonomy" id="1051891"/>
    <lineage>
        <taxon>Eukaryota</taxon>
        <taxon>Fungi</taxon>
        <taxon>Dikarya</taxon>
        <taxon>Basidiomycota</taxon>
        <taxon>Agaricomycotina</taxon>
        <taxon>Agaricomycetes</taxon>
        <taxon>Cantharellales</taxon>
        <taxon>Tulasnellaceae</taxon>
        <taxon>Tulasnella</taxon>
    </lineage>
</organism>
<feature type="signal peptide" evidence="17">
    <location>
        <begin position="1"/>
        <end position="18"/>
    </location>
</feature>
<name>A0A0C3MGQ0_9AGAM</name>
<dbReference type="Proteomes" id="UP000054248">
    <property type="component" value="Unassembled WGS sequence"/>
</dbReference>
<evidence type="ECO:0000256" key="10">
    <source>
        <dbReference type="ARBA" id="ARBA00023157"/>
    </source>
</evidence>
<accession>A0A0C3MGQ0</accession>
<proteinExistence type="inferred from homology"/>
<feature type="active site" evidence="15">
    <location>
        <position position="158"/>
    </location>
</feature>
<keyword evidence="9" id="KW-0378">Hydrolase</keyword>
<keyword evidence="10" id="KW-1015">Disulfide bond</keyword>
<dbReference type="Pfam" id="PF00445">
    <property type="entry name" value="Ribonuclease_T2"/>
    <property type="match status" value="1"/>
</dbReference>
<comment type="similarity">
    <text evidence="3 16">Belongs to the RNase T2 family.</text>
</comment>
<dbReference type="InterPro" id="IPR057328">
    <property type="entry name" value="RNaseT2L_C"/>
</dbReference>
<feature type="active site" evidence="15">
    <location>
        <position position="154"/>
    </location>
</feature>
<feature type="chain" id="PRO_5002179879" description="Ribonuclease T2-like" evidence="17">
    <location>
        <begin position="19"/>
        <end position="445"/>
    </location>
</feature>
<evidence type="ECO:0000256" key="15">
    <source>
        <dbReference type="PIRSR" id="PIRSR633697-1"/>
    </source>
</evidence>
<evidence type="ECO:0000256" key="9">
    <source>
        <dbReference type="ARBA" id="ARBA00022801"/>
    </source>
</evidence>
<dbReference type="GO" id="GO:0005775">
    <property type="term" value="C:vacuolar lumen"/>
    <property type="evidence" value="ECO:0007669"/>
    <property type="project" value="UniProtKB-SubCell"/>
</dbReference>
<dbReference type="SUPFAM" id="SSF55895">
    <property type="entry name" value="Ribonuclease Rh-like"/>
    <property type="match status" value="1"/>
</dbReference>
<dbReference type="GO" id="GO:0005576">
    <property type="term" value="C:extracellular region"/>
    <property type="evidence" value="ECO:0007669"/>
    <property type="project" value="TreeGrafter"/>
</dbReference>
<evidence type="ECO:0000259" key="18">
    <source>
        <dbReference type="Pfam" id="PF25488"/>
    </source>
</evidence>
<dbReference type="GO" id="GO:0033897">
    <property type="term" value="F:ribonuclease T2 activity"/>
    <property type="evidence" value="ECO:0007669"/>
    <property type="project" value="UniProtKB-EC"/>
</dbReference>
<keyword evidence="7" id="KW-0540">Nuclease</keyword>
<dbReference type="InterPro" id="IPR001568">
    <property type="entry name" value="RNase_T2-like"/>
</dbReference>
<dbReference type="InterPro" id="IPR033130">
    <property type="entry name" value="RNase_T2_His_AS_2"/>
</dbReference>